<organism evidence="1 2">
    <name type="scientific">Luethyella okanaganae</name>
    <dbReference type="NCBI Taxonomy" id="69372"/>
    <lineage>
        <taxon>Bacteria</taxon>
        <taxon>Bacillati</taxon>
        <taxon>Actinomycetota</taxon>
        <taxon>Actinomycetes</taxon>
        <taxon>Micrococcales</taxon>
        <taxon>Microbacteriaceae</taxon>
        <taxon>Luethyella</taxon>
    </lineage>
</organism>
<name>A0ABW1VIA7_9MICO</name>
<dbReference type="Proteomes" id="UP001596306">
    <property type="component" value="Unassembled WGS sequence"/>
</dbReference>
<gene>
    <name evidence="1" type="ORF">ACFQB0_10910</name>
</gene>
<protein>
    <submittedName>
        <fullName evidence="1">Uncharacterized protein</fullName>
    </submittedName>
</protein>
<accession>A0ABW1VIA7</accession>
<sequence>MWDIQHPLAEVSEGDEYPLTWVEVALIDLDDDIQQELDDKLELLDPVDGAVSSDPLTAELGARIRYCVQYRPADDSLEHWVEYVRTGVRVPRVHREMLQAIIIDRADPLQLRVEGAFRALAASQDADRLIDAIGSFGEDIGEATDTLAQGEAVRSALEAMSKNGATFALGVDQKRFVEGVGFVAEDGSISGLLRAIRPTLDIDDAGALPLTSHGSTTPAVLAIVEALAASRMDHRIVIIDDFGDSLDSASTDFMARLLSRSRNQIWLSSRRAEALGAFEPEHLIRLTRHSGALAVHQLAPTNDRRERVSRRYLPPILSGAMSSRTLILVEGPHDLEGYAALDRKRLADDSKVPLSARGAQIVAASTTGGDGGKSRLPILARLGVSLGFEVRVVVDSDKPGEDEDLINELVDVCDLVIVLPMRTAVERALVRGLPAETLRSVLDQLNEEHDLGLDLESVDDGDLEKVLVKALKQKGGLHRLYVPLLPKGEHPPIALDVLNALKAPLPTTTRIDISEP</sequence>
<dbReference type="RefSeq" id="WP_386731569.1">
    <property type="nucleotide sequence ID" value="NZ_JBHSTP010000002.1"/>
</dbReference>
<proteinExistence type="predicted"/>
<comment type="caution">
    <text evidence="1">The sequence shown here is derived from an EMBL/GenBank/DDBJ whole genome shotgun (WGS) entry which is preliminary data.</text>
</comment>
<reference evidence="2" key="1">
    <citation type="journal article" date="2019" name="Int. J. Syst. Evol. Microbiol.">
        <title>The Global Catalogue of Microorganisms (GCM) 10K type strain sequencing project: providing services to taxonomists for standard genome sequencing and annotation.</title>
        <authorList>
            <consortium name="The Broad Institute Genomics Platform"/>
            <consortium name="The Broad Institute Genome Sequencing Center for Infectious Disease"/>
            <person name="Wu L."/>
            <person name="Ma J."/>
        </authorList>
    </citation>
    <scope>NUCLEOTIDE SEQUENCE [LARGE SCALE GENOMIC DNA]</scope>
    <source>
        <strain evidence="2">CCUG 43304</strain>
    </source>
</reference>
<keyword evidence="2" id="KW-1185">Reference proteome</keyword>
<evidence type="ECO:0000313" key="2">
    <source>
        <dbReference type="Proteomes" id="UP001596306"/>
    </source>
</evidence>
<dbReference type="EMBL" id="JBHSTP010000002">
    <property type="protein sequence ID" value="MFC6356617.1"/>
    <property type="molecule type" value="Genomic_DNA"/>
</dbReference>
<evidence type="ECO:0000313" key="1">
    <source>
        <dbReference type="EMBL" id="MFC6356617.1"/>
    </source>
</evidence>